<evidence type="ECO:0000256" key="5">
    <source>
        <dbReference type="ARBA" id="ARBA00023125"/>
    </source>
</evidence>
<reference evidence="10 11" key="1">
    <citation type="submission" date="2024-04" db="EMBL/GenBank/DDBJ databases">
        <title>The reference genome of an endangered Asteraceae, Deinandra increscens subsp. villosa, native to the Central Coast of California.</title>
        <authorList>
            <person name="Guilliams M."/>
            <person name="Hasenstab-Lehman K."/>
            <person name="Meyer R."/>
            <person name="Mcevoy S."/>
        </authorList>
    </citation>
    <scope>NUCLEOTIDE SEQUENCE [LARGE SCALE GENOMIC DNA]</scope>
    <source>
        <tissue evidence="10">Leaf</tissue>
    </source>
</reference>
<dbReference type="AlphaFoldDB" id="A0AAP0DKQ4"/>
<keyword evidence="3 7" id="KW-0863">Zinc-finger</keyword>
<keyword evidence="2" id="KW-0479">Metal-binding</keyword>
<evidence type="ECO:0000256" key="2">
    <source>
        <dbReference type="ARBA" id="ARBA00022723"/>
    </source>
</evidence>
<proteinExistence type="predicted"/>
<evidence type="ECO:0000256" key="7">
    <source>
        <dbReference type="PROSITE-ProRule" id="PRU00325"/>
    </source>
</evidence>
<comment type="caution">
    <text evidence="10">The sequence shown here is derived from an EMBL/GenBank/DDBJ whole genome shotgun (WGS) entry which is preliminary data.</text>
</comment>
<accession>A0AAP0DKQ4</accession>
<dbReference type="PANTHER" id="PTHR31973">
    <property type="entry name" value="POLYPROTEIN, PUTATIVE-RELATED"/>
    <property type="match status" value="1"/>
</dbReference>
<dbReference type="Proteomes" id="UP001408789">
    <property type="component" value="Unassembled WGS sequence"/>
</dbReference>
<keyword evidence="11" id="KW-1185">Reference proteome</keyword>
<evidence type="ECO:0000259" key="9">
    <source>
        <dbReference type="PROSITE" id="PS50966"/>
    </source>
</evidence>
<protein>
    <recommendedName>
        <fullName evidence="9">SWIM-type domain-containing protein</fullName>
    </recommendedName>
</protein>
<evidence type="ECO:0000313" key="10">
    <source>
        <dbReference type="EMBL" id="KAK9074462.1"/>
    </source>
</evidence>
<feature type="domain" description="SWIM-type" evidence="9">
    <location>
        <begin position="490"/>
        <end position="519"/>
    </location>
</feature>
<dbReference type="InterPro" id="IPR001207">
    <property type="entry name" value="Transposase_mutator"/>
</dbReference>
<evidence type="ECO:0000256" key="6">
    <source>
        <dbReference type="ARBA" id="ARBA00023172"/>
    </source>
</evidence>
<dbReference type="PROSITE" id="PS01007">
    <property type="entry name" value="TRANSPOSASE_MUTATOR"/>
    <property type="match status" value="1"/>
</dbReference>
<evidence type="ECO:0000256" key="8">
    <source>
        <dbReference type="SAM" id="MobiDB-lite"/>
    </source>
</evidence>
<dbReference type="GO" id="GO:0006313">
    <property type="term" value="P:DNA transposition"/>
    <property type="evidence" value="ECO:0007669"/>
    <property type="project" value="InterPro"/>
</dbReference>
<organism evidence="10 11">
    <name type="scientific">Deinandra increscens subsp. villosa</name>
    <dbReference type="NCBI Taxonomy" id="3103831"/>
    <lineage>
        <taxon>Eukaryota</taxon>
        <taxon>Viridiplantae</taxon>
        <taxon>Streptophyta</taxon>
        <taxon>Embryophyta</taxon>
        <taxon>Tracheophyta</taxon>
        <taxon>Spermatophyta</taxon>
        <taxon>Magnoliopsida</taxon>
        <taxon>eudicotyledons</taxon>
        <taxon>Gunneridae</taxon>
        <taxon>Pentapetalae</taxon>
        <taxon>asterids</taxon>
        <taxon>campanulids</taxon>
        <taxon>Asterales</taxon>
        <taxon>Asteraceae</taxon>
        <taxon>Asteroideae</taxon>
        <taxon>Heliantheae alliance</taxon>
        <taxon>Madieae</taxon>
        <taxon>Madiinae</taxon>
        <taxon>Deinandra</taxon>
    </lineage>
</organism>
<dbReference type="GO" id="GO:0008270">
    <property type="term" value="F:zinc ion binding"/>
    <property type="evidence" value="ECO:0007669"/>
    <property type="project" value="UniProtKB-KW"/>
</dbReference>
<dbReference type="InterPro" id="IPR018289">
    <property type="entry name" value="MULE_transposase_dom"/>
</dbReference>
<dbReference type="PROSITE" id="PS50966">
    <property type="entry name" value="ZF_SWIM"/>
    <property type="match status" value="1"/>
</dbReference>
<dbReference type="Pfam" id="PF04434">
    <property type="entry name" value="SWIM"/>
    <property type="match status" value="1"/>
</dbReference>
<keyword evidence="5" id="KW-0238">DNA-binding</keyword>
<dbReference type="PANTHER" id="PTHR31973:SF190">
    <property type="entry name" value="MULE TRANSPOSASE DOMAIN-CONTAINING PROTEIN"/>
    <property type="match status" value="1"/>
</dbReference>
<evidence type="ECO:0000256" key="4">
    <source>
        <dbReference type="ARBA" id="ARBA00022833"/>
    </source>
</evidence>
<dbReference type="GO" id="GO:0004803">
    <property type="term" value="F:transposase activity"/>
    <property type="evidence" value="ECO:0007669"/>
    <property type="project" value="InterPro"/>
</dbReference>
<sequence>MEDSDFDPFFGEHVDVNFNEMRDYRVHIDEGVEDNNQKPEEVGDDDHEVEMDNELFDSERENRNNSIFYVGQSFESKKEVKELINEISVVNRRLIRVVKDERKRLRAVCWGDVLTTESKVKNSDASSSMVKDKGPTMKHLGGRGKKANPEKHLCPWVLLVSWNSKSETWVVRTFVDEHICNQSRDIKACTTTFLSKKLVDQLQENPRIPIRAVQEQMQRQFQVGVSAMKAFRAKSLAMSYIHGDYVDELKNKNPGTTIKIEVEASTDPTSMERKFKRIYVCLGSLKQGFKEIGRDFLGVDPNNECVGEDLDMGRNSNFTFISDRQKGIIPAISEVFPCAEHRYCLRHISENIKQIYRGKIYKDMLWKIATSTSVVHFDKEFDILKNINSEAASWLAKIPPKHWSRAHFSRNECKDYDGRDKPIITLLEYIREYLMRRVVNVQKVIDRSAGLLTPYATKIFESNKKEASKYKISWNGEEHYQACGPHGSQYVVNMSHRTCTCRGWEITGIPCRHAVAGFFIG</sequence>
<gene>
    <name evidence="10" type="ORF">SSX86_007060</name>
</gene>
<dbReference type="EMBL" id="JBCNJP010000008">
    <property type="protein sequence ID" value="KAK9074462.1"/>
    <property type="molecule type" value="Genomic_DNA"/>
</dbReference>
<keyword evidence="1" id="KW-0815">Transposition</keyword>
<feature type="region of interest" description="Disordered" evidence="8">
    <location>
        <begin position="124"/>
        <end position="146"/>
    </location>
</feature>
<keyword evidence="6" id="KW-0233">DNA recombination</keyword>
<dbReference type="InterPro" id="IPR006564">
    <property type="entry name" value="Znf_PMZ"/>
</dbReference>
<dbReference type="Pfam" id="PF10551">
    <property type="entry name" value="MULE"/>
    <property type="match status" value="1"/>
</dbReference>
<evidence type="ECO:0000313" key="11">
    <source>
        <dbReference type="Proteomes" id="UP001408789"/>
    </source>
</evidence>
<dbReference type="InterPro" id="IPR007527">
    <property type="entry name" value="Znf_SWIM"/>
</dbReference>
<dbReference type="SMART" id="SM00575">
    <property type="entry name" value="ZnF_PMZ"/>
    <property type="match status" value="1"/>
</dbReference>
<keyword evidence="4" id="KW-0862">Zinc</keyword>
<evidence type="ECO:0000256" key="1">
    <source>
        <dbReference type="ARBA" id="ARBA00022578"/>
    </source>
</evidence>
<dbReference type="GO" id="GO:0003677">
    <property type="term" value="F:DNA binding"/>
    <property type="evidence" value="ECO:0007669"/>
    <property type="project" value="UniProtKB-KW"/>
</dbReference>
<evidence type="ECO:0000256" key="3">
    <source>
        <dbReference type="ARBA" id="ARBA00022771"/>
    </source>
</evidence>
<name>A0AAP0DKQ4_9ASTR</name>